<sequence>MDSALLWIHILAAIIGFIISGVVAGWTLKQAKPEALSPAFWRWQRVAQWITVILGAAGVALYLTGKRPTDPLHLLYGALALLAIILLAAFGPDRDPREFLQGWNVNPKWILFALNVFLWAMYGRGLTTGFFGF</sequence>
<keyword evidence="3" id="KW-1185">Reference proteome</keyword>
<comment type="caution">
    <text evidence="2">The sequence shown here is derived from an EMBL/GenBank/DDBJ whole genome shotgun (WGS) entry which is preliminary data.</text>
</comment>
<evidence type="ECO:0008006" key="4">
    <source>
        <dbReference type="Google" id="ProtNLM"/>
    </source>
</evidence>
<name>A0A7Y0L7U9_9FIRM</name>
<organism evidence="2 3">
    <name type="scientific">Sulfobacillus harzensis</name>
    <dbReference type="NCBI Taxonomy" id="2729629"/>
    <lineage>
        <taxon>Bacteria</taxon>
        <taxon>Bacillati</taxon>
        <taxon>Bacillota</taxon>
        <taxon>Clostridia</taxon>
        <taxon>Eubacteriales</taxon>
        <taxon>Clostridiales Family XVII. Incertae Sedis</taxon>
        <taxon>Sulfobacillus</taxon>
    </lineage>
</organism>
<evidence type="ECO:0000256" key="1">
    <source>
        <dbReference type="SAM" id="Phobius"/>
    </source>
</evidence>
<proteinExistence type="predicted"/>
<protein>
    <recommendedName>
        <fullName evidence="4">DUF2269 family protein</fullName>
    </recommendedName>
</protein>
<reference evidence="2 3" key="1">
    <citation type="submission" date="2020-04" db="EMBL/GenBank/DDBJ databases">
        <authorList>
            <person name="Zhang R."/>
            <person name="Schippers A."/>
        </authorList>
    </citation>
    <scope>NUCLEOTIDE SEQUENCE [LARGE SCALE GENOMIC DNA]</scope>
    <source>
        <strain evidence="2 3">DSM 109850</strain>
    </source>
</reference>
<keyword evidence="1" id="KW-0472">Membrane</keyword>
<dbReference type="EMBL" id="JABBVZ010000156">
    <property type="protein sequence ID" value="NMP24820.1"/>
    <property type="molecule type" value="Genomic_DNA"/>
</dbReference>
<dbReference type="RefSeq" id="WP_169103026.1">
    <property type="nucleotide sequence ID" value="NZ_JABBVZ010000156.1"/>
</dbReference>
<feature type="transmembrane region" description="Helical" evidence="1">
    <location>
        <begin position="71"/>
        <end position="90"/>
    </location>
</feature>
<evidence type="ECO:0000313" key="3">
    <source>
        <dbReference type="Proteomes" id="UP000533476"/>
    </source>
</evidence>
<keyword evidence="1" id="KW-0812">Transmembrane</keyword>
<dbReference type="Proteomes" id="UP000533476">
    <property type="component" value="Unassembled WGS sequence"/>
</dbReference>
<dbReference type="AlphaFoldDB" id="A0A7Y0L7U9"/>
<accession>A0A7Y0L7U9</accession>
<keyword evidence="1" id="KW-1133">Transmembrane helix</keyword>
<gene>
    <name evidence="2" type="ORF">HIJ39_21155</name>
</gene>
<evidence type="ECO:0000313" key="2">
    <source>
        <dbReference type="EMBL" id="NMP24820.1"/>
    </source>
</evidence>
<feature type="transmembrane region" description="Helical" evidence="1">
    <location>
        <begin position="6"/>
        <end position="26"/>
    </location>
</feature>
<feature type="transmembrane region" description="Helical" evidence="1">
    <location>
        <begin position="110"/>
        <end position="131"/>
    </location>
</feature>
<feature type="transmembrane region" description="Helical" evidence="1">
    <location>
        <begin position="46"/>
        <end position="65"/>
    </location>
</feature>